<keyword evidence="6 8" id="KW-1133">Transmembrane helix</keyword>
<comment type="subcellular location">
    <subcellularLocation>
        <location evidence="1">Cell membrane</location>
        <topology evidence="1">Multi-pass membrane protein</topology>
    </subcellularLocation>
</comment>
<comment type="caution">
    <text evidence="10">The sequence shown here is derived from an EMBL/GenBank/DDBJ whole genome shotgun (WGS) entry which is preliminary data.</text>
</comment>
<evidence type="ECO:0000313" key="12">
    <source>
        <dbReference type="Proteomes" id="UP000619376"/>
    </source>
</evidence>
<keyword evidence="3" id="KW-1003">Cell membrane</keyword>
<feature type="transmembrane region" description="Helical" evidence="8">
    <location>
        <begin position="58"/>
        <end position="91"/>
    </location>
</feature>
<dbReference type="CDD" id="cd06579">
    <property type="entry name" value="TM_PBP1_transp_AraH_like"/>
    <property type="match status" value="1"/>
</dbReference>
<keyword evidence="2" id="KW-0813">Transport</keyword>
<dbReference type="Proteomes" id="UP000539473">
    <property type="component" value="Unassembled WGS sequence"/>
</dbReference>
<feature type="transmembrane region" description="Helical" evidence="8">
    <location>
        <begin position="184"/>
        <end position="204"/>
    </location>
</feature>
<evidence type="ECO:0000313" key="11">
    <source>
        <dbReference type="Proteomes" id="UP000539473"/>
    </source>
</evidence>
<dbReference type="RefSeq" id="WP_184114087.1">
    <property type="nucleotide sequence ID" value="NZ_BNAJ01000009.1"/>
</dbReference>
<dbReference type="AlphaFoldDB" id="A0A7W8KHR6"/>
<evidence type="ECO:0000313" key="10">
    <source>
        <dbReference type="EMBL" id="MBB5378013.1"/>
    </source>
</evidence>
<evidence type="ECO:0000313" key="9">
    <source>
        <dbReference type="EMBL" id="GHF53778.1"/>
    </source>
</evidence>
<keyword evidence="4" id="KW-0997">Cell inner membrane</keyword>
<keyword evidence="12" id="KW-1185">Reference proteome</keyword>
<name>A0A7W8KHR6_9DEIO</name>
<feature type="transmembrane region" description="Helical" evidence="8">
    <location>
        <begin position="25"/>
        <end position="46"/>
    </location>
</feature>
<reference evidence="12" key="2">
    <citation type="journal article" date="2019" name="Int. J. Syst. Evol. Microbiol.">
        <title>The Global Catalogue of Microorganisms (GCM) 10K type strain sequencing project: providing services to taxonomists for standard genome sequencing and annotation.</title>
        <authorList>
            <consortium name="The Broad Institute Genomics Platform"/>
            <consortium name="The Broad Institute Genome Sequencing Center for Infectious Disease"/>
            <person name="Wu L."/>
            <person name="Ma J."/>
        </authorList>
    </citation>
    <scope>NUCLEOTIDE SEQUENCE [LARGE SCALE GENOMIC DNA]</scope>
    <source>
        <strain evidence="12">CGMCC 1.18437</strain>
    </source>
</reference>
<evidence type="ECO:0000256" key="6">
    <source>
        <dbReference type="ARBA" id="ARBA00022989"/>
    </source>
</evidence>
<evidence type="ECO:0000256" key="5">
    <source>
        <dbReference type="ARBA" id="ARBA00022692"/>
    </source>
</evidence>
<evidence type="ECO:0000256" key="1">
    <source>
        <dbReference type="ARBA" id="ARBA00004651"/>
    </source>
</evidence>
<feature type="transmembrane region" description="Helical" evidence="8">
    <location>
        <begin position="143"/>
        <end position="164"/>
    </location>
</feature>
<gene>
    <name evidence="9" type="ORF">GCM10017781_32540</name>
    <name evidence="10" type="ORF">HNQ07_003514</name>
</gene>
<keyword evidence="5 8" id="KW-0812">Transmembrane</keyword>
<evidence type="ECO:0000256" key="7">
    <source>
        <dbReference type="ARBA" id="ARBA00023136"/>
    </source>
</evidence>
<dbReference type="Proteomes" id="UP000619376">
    <property type="component" value="Unassembled WGS sequence"/>
</dbReference>
<organism evidence="10 11">
    <name type="scientific">Deinococcus metalli</name>
    <dbReference type="NCBI Taxonomy" id="1141878"/>
    <lineage>
        <taxon>Bacteria</taxon>
        <taxon>Thermotogati</taxon>
        <taxon>Deinococcota</taxon>
        <taxon>Deinococci</taxon>
        <taxon>Deinococcales</taxon>
        <taxon>Deinococcaceae</taxon>
        <taxon>Deinococcus</taxon>
    </lineage>
</organism>
<feature type="transmembrane region" description="Helical" evidence="8">
    <location>
        <begin position="233"/>
        <end position="252"/>
    </location>
</feature>
<proteinExistence type="predicted"/>
<dbReference type="GO" id="GO:0005886">
    <property type="term" value="C:plasma membrane"/>
    <property type="evidence" value="ECO:0007669"/>
    <property type="project" value="UniProtKB-SubCell"/>
</dbReference>
<keyword evidence="10" id="KW-0762">Sugar transport</keyword>
<reference evidence="9" key="1">
    <citation type="journal article" date="2014" name="Int. J. Syst. Evol. Microbiol.">
        <title>Complete genome of a new Firmicutes species belonging to the dominant human colonic microbiota ('Ruminococcus bicirculans') reveals two chromosomes and a selective capacity to utilize plant glucans.</title>
        <authorList>
            <consortium name="NISC Comparative Sequencing Program"/>
            <person name="Wegmann U."/>
            <person name="Louis P."/>
            <person name="Goesmann A."/>
            <person name="Henrissat B."/>
            <person name="Duncan S.H."/>
            <person name="Flint H.J."/>
        </authorList>
    </citation>
    <scope>NUCLEOTIDE SEQUENCE</scope>
    <source>
        <strain evidence="9">CGMCC 1.18437</strain>
    </source>
</reference>
<protein>
    <submittedName>
        <fullName evidence="10">Simple sugar transport system permease protein</fullName>
    </submittedName>
    <submittedName>
        <fullName evidence="9">Sugar ABC transporter permease</fullName>
    </submittedName>
</protein>
<dbReference type="PANTHER" id="PTHR32196">
    <property type="entry name" value="ABC TRANSPORTER PERMEASE PROTEIN YPHD-RELATED-RELATED"/>
    <property type="match status" value="1"/>
</dbReference>
<dbReference type="InterPro" id="IPR001851">
    <property type="entry name" value="ABC_transp_permease"/>
</dbReference>
<evidence type="ECO:0000256" key="3">
    <source>
        <dbReference type="ARBA" id="ARBA00022475"/>
    </source>
</evidence>
<evidence type="ECO:0000256" key="2">
    <source>
        <dbReference type="ARBA" id="ARBA00022448"/>
    </source>
</evidence>
<feature type="transmembrane region" description="Helical" evidence="8">
    <location>
        <begin position="314"/>
        <end position="332"/>
    </location>
</feature>
<evidence type="ECO:0000256" key="8">
    <source>
        <dbReference type="SAM" id="Phobius"/>
    </source>
</evidence>
<sequence length="337" mass="35380">MSLTRPSTPAGAPPAWRTWLGRPEVVTLGLIALFCAALTALSPEFLTVKTLFDVLRACVIPGIFALGVLLVLAAGGIDVSFTAIAVFALYGTTKLTLGVWPTAPYPVLIGLCLLIGLALGLANGFMVYRFSVPSLIVTIGTQYLYRGFLLAFIGTAHIMNIPAAMDNFARLNITKFQTADGTNVSLPVTFLFLVGAALLTQYILSRTLLGRAAYAVGGSISIAERLGIPVRRVTLFVFGYAGLLAGLGGLLHGTQNRLANPFDLVGQELDVIAAVVLGGARVTGGRGSVTGTILGVILIVLIKNNLVLMGVPSTYQKLVIGAIILVASGVFARREPR</sequence>
<dbReference type="Pfam" id="PF02653">
    <property type="entry name" value="BPD_transp_2"/>
    <property type="match status" value="1"/>
</dbReference>
<feature type="transmembrane region" description="Helical" evidence="8">
    <location>
        <begin position="289"/>
        <end position="308"/>
    </location>
</feature>
<reference evidence="9" key="4">
    <citation type="submission" date="2024-05" db="EMBL/GenBank/DDBJ databases">
        <authorList>
            <person name="Sun Q."/>
            <person name="Zhou Y."/>
        </authorList>
    </citation>
    <scope>NUCLEOTIDE SEQUENCE</scope>
    <source>
        <strain evidence="9">CGMCC 1.18437</strain>
    </source>
</reference>
<keyword evidence="7 8" id="KW-0472">Membrane</keyword>
<feature type="transmembrane region" description="Helical" evidence="8">
    <location>
        <begin position="103"/>
        <end position="122"/>
    </location>
</feature>
<evidence type="ECO:0000256" key="4">
    <source>
        <dbReference type="ARBA" id="ARBA00022519"/>
    </source>
</evidence>
<dbReference type="EMBL" id="BNAJ01000009">
    <property type="protein sequence ID" value="GHF53778.1"/>
    <property type="molecule type" value="Genomic_DNA"/>
</dbReference>
<dbReference type="EMBL" id="JACHFK010000010">
    <property type="protein sequence ID" value="MBB5378013.1"/>
    <property type="molecule type" value="Genomic_DNA"/>
</dbReference>
<dbReference type="GO" id="GO:0022857">
    <property type="term" value="F:transmembrane transporter activity"/>
    <property type="evidence" value="ECO:0007669"/>
    <property type="project" value="InterPro"/>
</dbReference>
<dbReference type="PANTHER" id="PTHR32196:SF21">
    <property type="entry name" value="ABC TRANSPORTER PERMEASE PROTEIN YPHD-RELATED"/>
    <property type="match status" value="1"/>
</dbReference>
<reference evidence="10 11" key="3">
    <citation type="submission" date="2020-08" db="EMBL/GenBank/DDBJ databases">
        <title>Genomic Encyclopedia of Type Strains, Phase IV (KMG-IV): sequencing the most valuable type-strain genomes for metagenomic binning, comparative biology and taxonomic classification.</title>
        <authorList>
            <person name="Goeker M."/>
        </authorList>
    </citation>
    <scope>NUCLEOTIDE SEQUENCE [LARGE SCALE GENOMIC DNA]</scope>
    <source>
        <strain evidence="10 11">DSM 27521</strain>
    </source>
</reference>
<accession>A0A7W8KHR6</accession>